<evidence type="ECO:0000313" key="7">
    <source>
        <dbReference type="EMBL" id="JAT22455.1"/>
    </source>
</evidence>
<evidence type="ECO:0000256" key="5">
    <source>
        <dbReference type="SAM" id="MobiDB-lite"/>
    </source>
</evidence>
<dbReference type="InterPro" id="IPR012677">
    <property type="entry name" value="Nucleotide-bd_a/b_plait_sf"/>
</dbReference>
<evidence type="ECO:0000256" key="1">
    <source>
        <dbReference type="ARBA" id="ARBA00004604"/>
    </source>
</evidence>
<keyword evidence="3" id="KW-0539">Nucleus</keyword>
<dbReference type="PANTHER" id="PTHR46754">
    <property type="entry name" value="MKI67 FHA DOMAIN-INTERACTING NUCLEOLAR PHOSPHOPROTEIN"/>
    <property type="match status" value="1"/>
</dbReference>
<dbReference type="GO" id="GO:0005730">
    <property type="term" value="C:nucleolus"/>
    <property type="evidence" value="ECO:0007669"/>
    <property type="project" value="UniProtKB-SubCell"/>
</dbReference>
<feature type="region of interest" description="Disordered" evidence="5">
    <location>
        <begin position="134"/>
        <end position="162"/>
    </location>
</feature>
<evidence type="ECO:0000259" key="6">
    <source>
        <dbReference type="PROSITE" id="PS50102"/>
    </source>
</evidence>
<evidence type="ECO:0000256" key="4">
    <source>
        <dbReference type="PROSITE-ProRule" id="PRU00176"/>
    </source>
</evidence>
<name>A0A1B6LFK2_9HEMI</name>
<dbReference type="PROSITE" id="PS50102">
    <property type="entry name" value="RRM"/>
    <property type="match status" value="1"/>
</dbReference>
<dbReference type="Gene3D" id="3.30.70.330">
    <property type="match status" value="1"/>
</dbReference>
<dbReference type="CDD" id="cd12307">
    <property type="entry name" value="RRM_NIFK_like"/>
    <property type="match status" value="1"/>
</dbReference>
<feature type="compositionally biased region" description="Basic and acidic residues" evidence="5">
    <location>
        <begin position="1"/>
        <end position="12"/>
    </location>
</feature>
<dbReference type="InterPro" id="IPR000504">
    <property type="entry name" value="RRM_dom"/>
</dbReference>
<feature type="compositionally biased region" description="Polar residues" evidence="5">
    <location>
        <begin position="140"/>
        <end position="152"/>
    </location>
</feature>
<dbReference type="InterPro" id="IPR035979">
    <property type="entry name" value="RBD_domain_sf"/>
</dbReference>
<comment type="subcellular location">
    <subcellularLocation>
        <location evidence="1">Nucleus</location>
        <location evidence="1">Nucleolus</location>
    </subcellularLocation>
</comment>
<organism evidence="7">
    <name type="scientific">Graphocephala atropunctata</name>
    <dbReference type="NCBI Taxonomy" id="36148"/>
    <lineage>
        <taxon>Eukaryota</taxon>
        <taxon>Metazoa</taxon>
        <taxon>Ecdysozoa</taxon>
        <taxon>Arthropoda</taxon>
        <taxon>Hexapoda</taxon>
        <taxon>Insecta</taxon>
        <taxon>Pterygota</taxon>
        <taxon>Neoptera</taxon>
        <taxon>Paraneoptera</taxon>
        <taxon>Hemiptera</taxon>
        <taxon>Auchenorrhyncha</taxon>
        <taxon>Membracoidea</taxon>
        <taxon>Cicadellidae</taxon>
        <taxon>Cicadellinae</taxon>
        <taxon>Cicadellini</taxon>
        <taxon>Graphocephala</taxon>
    </lineage>
</organism>
<dbReference type="AlphaFoldDB" id="A0A1B6LFK2"/>
<feature type="region of interest" description="Disordered" evidence="5">
    <location>
        <begin position="1"/>
        <end position="41"/>
    </location>
</feature>
<feature type="region of interest" description="Disordered" evidence="5">
    <location>
        <begin position="217"/>
        <end position="303"/>
    </location>
</feature>
<evidence type="ECO:0000256" key="2">
    <source>
        <dbReference type="ARBA" id="ARBA00022884"/>
    </source>
</evidence>
<feature type="compositionally biased region" description="Basic and acidic residues" evidence="5">
    <location>
        <begin position="217"/>
        <end position="238"/>
    </location>
</feature>
<sequence length="303" mass="34943">MKKSETINETLEKANSMSIKKKGSKNPTAKNNSKKIKKPREEKGVVYLSHIPHGFYEDQIKGYFKQFGNITNLSLPRSKTGRSRGFAFIEFKHPEVAEIAAETMNNYLMFNRLLKAKYIPPKDQKPRLFTKARNAKDTHNTASERTVNSIKQNRLRKNRQLKEDAEAVMTAKLLKRKSAISRNLEKLGLDYKFQVQKGEFEPLLKKGKKILKKKRQEIKEKKKEEEEKKKKEEEEKKKVASPKTIENEPGLDDGKDSSLPVNTDSEEVTTKQVFTEVDKNTKNRLKKKTPKKANVQPASSKPR</sequence>
<dbReference type="EMBL" id="GEBQ01017522">
    <property type="protein sequence ID" value="JAT22455.1"/>
    <property type="molecule type" value="Transcribed_RNA"/>
</dbReference>
<reference evidence="7" key="1">
    <citation type="submission" date="2015-11" db="EMBL/GenBank/DDBJ databases">
        <title>De novo transcriptome assembly of four potential Pierce s Disease insect vectors from Arizona vineyards.</title>
        <authorList>
            <person name="Tassone E.E."/>
        </authorList>
    </citation>
    <scope>NUCLEOTIDE SEQUENCE</scope>
</reference>
<feature type="domain" description="RRM" evidence="6">
    <location>
        <begin position="44"/>
        <end position="121"/>
    </location>
</feature>
<feature type="compositionally biased region" description="Basic residues" evidence="5">
    <location>
        <begin position="282"/>
        <end position="291"/>
    </location>
</feature>
<keyword evidence="2 4" id="KW-0694">RNA-binding</keyword>
<dbReference type="GO" id="GO:0003723">
    <property type="term" value="F:RNA binding"/>
    <property type="evidence" value="ECO:0007669"/>
    <property type="project" value="UniProtKB-UniRule"/>
</dbReference>
<dbReference type="SMART" id="SM00360">
    <property type="entry name" value="RRM"/>
    <property type="match status" value="1"/>
</dbReference>
<proteinExistence type="predicted"/>
<dbReference type="SUPFAM" id="SSF54928">
    <property type="entry name" value="RNA-binding domain, RBD"/>
    <property type="match status" value="1"/>
</dbReference>
<feature type="non-terminal residue" evidence="7">
    <location>
        <position position="303"/>
    </location>
</feature>
<dbReference type="Pfam" id="PF00076">
    <property type="entry name" value="RRM_1"/>
    <property type="match status" value="1"/>
</dbReference>
<evidence type="ECO:0000256" key="3">
    <source>
        <dbReference type="ARBA" id="ARBA00023242"/>
    </source>
</evidence>
<protein>
    <recommendedName>
        <fullName evidence="6">RRM domain-containing protein</fullName>
    </recommendedName>
</protein>
<accession>A0A1B6LFK2</accession>
<gene>
    <name evidence="7" type="ORF">g.9092</name>
</gene>